<organism evidence="14 15">
    <name type="scientific">Candidatus Berkelbacteria bacterium CG10_big_fil_rev_8_21_14_0_10_43_13</name>
    <dbReference type="NCBI Taxonomy" id="1974514"/>
    <lineage>
        <taxon>Bacteria</taxon>
        <taxon>Candidatus Berkelbacteria</taxon>
    </lineage>
</organism>
<dbReference type="HAMAP" id="MF_00041">
    <property type="entry name" value="Cys_tRNA_synth"/>
    <property type="match status" value="1"/>
</dbReference>
<feature type="binding site" evidence="12">
    <location>
        <position position="227"/>
    </location>
    <ligand>
        <name>Zn(2+)</name>
        <dbReference type="ChEBI" id="CHEBI:29105"/>
    </ligand>
</feature>
<evidence type="ECO:0000256" key="8">
    <source>
        <dbReference type="ARBA" id="ARBA00022833"/>
    </source>
</evidence>
<evidence type="ECO:0000256" key="2">
    <source>
        <dbReference type="ARBA" id="ARBA00005594"/>
    </source>
</evidence>
<dbReference type="EMBL" id="PEZW01000009">
    <property type="protein sequence ID" value="PIS07815.1"/>
    <property type="molecule type" value="Genomic_DNA"/>
</dbReference>
<evidence type="ECO:0000259" key="13">
    <source>
        <dbReference type="SMART" id="SM00840"/>
    </source>
</evidence>
<gene>
    <name evidence="12" type="primary">cysS</name>
    <name evidence="14" type="ORF">COT78_01090</name>
</gene>
<keyword evidence="4 12" id="KW-0963">Cytoplasm</keyword>
<keyword evidence="11 12" id="KW-0030">Aminoacyl-tRNA synthetase</keyword>
<keyword evidence="5 12" id="KW-0436">Ligase</keyword>
<dbReference type="InterPro" id="IPR015803">
    <property type="entry name" value="Cys-tRNA-ligase"/>
</dbReference>
<dbReference type="Proteomes" id="UP000231382">
    <property type="component" value="Unassembled WGS sequence"/>
</dbReference>
<evidence type="ECO:0000256" key="6">
    <source>
        <dbReference type="ARBA" id="ARBA00022723"/>
    </source>
</evidence>
<comment type="similarity">
    <text evidence="2 12">Belongs to the class-I aminoacyl-tRNA synthetase family.</text>
</comment>
<dbReference type="Pfam" id="PF09190">
    <property type="entry name" value="DALR_2"/>
    <property type="match status" value="1"/>
</dbReference>
<evidence type="ECO:0000256" key="1">
    <source>
        <dbReference type="ARBA" id="ARBA00004496"/>
    </source>
</evidence>
<dbReference type="GO" id="GO:0008270">
    <property type="term" value="F:zinc ion binding"/>
    <property type="evidence" value="ECO:0007669"/>
    <property type="project" value="UniProtKB-UniRule"/>
</dbReference>
<feature type="domain" description="Cysteinyl-tRNA synthetase class Ia DALR" evidence="13">
    <location>
        <begin position="358"/>
        <end position="411"/>
    </location>
</feature>
<sequence>MKFYNTLNHKEEEFKSITSGEVKMYTCGPTVYDTVHIGNLRAYTFNDLLKRTLSVNGYKVLHVMNITDVDDKTIKRSGGEKEKFQALTKEYEAKFWSDLKELNILPPTKITRATQYIDKIASFIEELLRKDFAYKTSDGSVYFSIAKFKNYGQLSQLQNRELKPGARVTQDEYDKENPADFVLWKAWDEDDGEIFWHPSATLPQHGSGQVRTGTSLGKGRPGWSIECSVMSTDSLGDTIDIHTGGIDLVFPHHENEIAQSEAETGHRFVNFWLHNEHLLVDGRKMSKSLKNFYTLADIKEKGFSALDFRYLMLSSHYRSKLNFTWEGLEAARNAREKLKRFIAENQVEGEYCKVCTKKFYSKLNDDLMTPEALAVVWELVKDEKKSIGKKIATLKKWDEEILGLGLFDKFEIPAEIIELAEKRKIARVEKDFELSDKLRTEILNSGWSIEDLENNQYKITK</sequence>
<feature type="binding site" evidence="12">
    <location>
        <position position="27"/>
    </location>
    <ligand>
        <name>Zn(2+)</name>
        <dbReference type="ChEBI" id="CHEBI:29105"/>
    </ligand>
</feature>
<evidence type="ECO:0000313" key="14">
    <source>
        <dbReference type="EMBL" id="PIS07815.1"/>
    </source>
</evidence>
<dbReference type="InterPro" id="IPR015273">
    <property type="entry name" value="Cys-tRNA-synt_Ia_DALR"/>
</dbReference>
<evidence type="ECO:0000256" key="11">
    <source>
        <dbReference type="ARBA" id="ARBA00023146"/>
    </source>
</evidence>
<dbReference type="Pfam" id="PF01406">
    <property type="entry name" value="tRNA-synt_1e"/>
    <property type="match status" value="1"/>
</dbReference>
<comment type="catalytic activity">
    <reaction evidence="12">
        <text>tRNA(Cys) + L-cysteine + ATP = L-cysteinyl-tRNA(Cys) + AMP + diphosphate</text>
        <dbReference type="Rhea" id="RHEA:17773"/>
        <dbReference type="Rhea" id="RHEA-COMP:9661"/>
        <dbReference type="Rhea" id="RHEA-COMP:9679"/>
        <dbReference type="ChEBI" id="CHEBI:30616"/>
        <dbReference type="ChEBI" id="CHEBI:33019"/>
        <dbReference type="ChEBI" id="CHEBI:35235"/>
        <dbReference type="ChEBI" id="CHEBI:78442"/>
        <dbReference type="ChEBI" id="CHEBI:78517"/>
        <dbReference type="ChEBI" id="CHEBI:456215"/>
        <dbReference type="EC" id="6.1.1.16"/>
    </reaction>
</comment>
<keyword evidence="7 12" id="KW-0547">Nucleotide-binding</keyword>
<keyword evidence="9 12" id="KW-0067">ATP-binding</keyword>
<evidence type="ECO:0000256" key="3">
    <source>
        <dbReference type="ARBA" id="ARBA00011245"/>
    </source>
</evidence>
<comment type="caution">
    <text evidence="14">The sequence shown here is derived from an EMBL/GenBank/DDBJ whole genome shotgun (WGS) entry which is preliminary data.</text>
</comment>
<keyword evidence="6 12" id="KW-0479">Metal-binding</keyword>
<dbReference type="InterPro" id="IPR032678">
    <property type="entry name" value="tRNA-synt_1_cat_dom"/>
</dbReference>
<dbReference type="CDD" id="cd00672">
    <property type="entry name" value="CysRS_core"/>
    <property type="match status" value="1"/>
</dbReference>
<dbReference type="Gene3D" id="3.40.50.620">
    <property type="entry name" value="HUPs"/>
    <property type="match status" value="1"/>
</dbReference>
<feature type="binding site" evidence="12">
    <location>
        <position position="287"/>
    </location>
    <ligand>
        <name>ATP</name>
        <dbReference type="ChEBI" id="CHEBI:30616"/>
    </ligand>
</feature>
<dbReference type="SUPFAM" id="SSF52374">
    <property type="entry name" value="Nucleotidylyl transferase"/>
    <property type="match status" value="1"/>
</dbReference>
<dbReference type="PANTHER" id="PTHR10890">
    <property type="entry name" value="CYSTEINYL-TRNA SYNTHETASE"/>
    <property type="match status" value="1"/>
</dbReference>
<dbReference type="GO" id="GO:0005829">
    <property type="term" value="C:cytosol"/>
    <property type="evidence" value="ECO:0007669"/>
    <property type="project" value="TreeGrafter"/>
</dbReference>
<dbReference type="InterPro" id="IPR009080">
    <property type="entry name" value="tRNAsynth_Ia_anticodon-bd"/>
</dbReference>
<feature type="binding site" evidence="12">
    <location>
        <position position="252"/>
    </location>
    <ligand>
        <name>Zn(2+)</name>
        <dbReference type="ChEBI" id="CHEBI:29105"/>
    </ligand>
</feature>
<dbReference type="EC" id="6.1.1.16" evidence="12"/>
<dbReference type="InterPro" id="IPR024909">
    <property type="entry name" value="Cys-tRNA/MSH_ligase"/>
</dbReference>
<feature type="binding site" evidence="12">
    <location>
        <position position="256"/>
    </location>
    <ligand>
        <name>Zn(2+)</name>
        <dbReference type="ChEBI" id="CHEBI:29105"/>
    </ligand>
</feature>
<dbReference type="InterPro" id="IPR014729">
    <property type="entry name" value="Rossmann-like_a/b/a_fold"/>
</dbReference>
<dbReference type="SUPFAM" id="SSF47323">
    <property type="entry name" value="Anticodon-binding domain of a subclass of class I aminoacyl-tRNA synthetases"/>
    <property type="match status" value="1"/>
</dbReference>
<reference evidence="15" key="1">
    <citation type="submission" date="2017-09" db="EMBL/GenBank/DDBJ databases">
        <title>Depth-based differentiation of microbial function through sediment-hosted aquifers and enrichment of novel symbionts in the deep terrestrial subsurface.</title>
        <authorList>
            <person name="Probst A.J."/>
            <person name="Ladd B."/>
            <person name="Jarett J.K."/>
            <person name="Geller-Mcgrath D.E."/>
            <person name="Sieber C.M.K."/>
            <person name="Emerson J.B."/>
            <person name="Anantharaman K."/>
            <person name="Thomas B.C."/>
            <person name="Malmstrom R."/>
            <person name="Stieglmeier M."/>
            <person name="Klingl A."/>
            <person name="Woyke T."/>
            <person name="Ryan C.M."/>
            <person name="Banfield J.F."/>
        </authorList>
    </citation>
    <scope>NUCLEOTIDE SEQUENCE [LARGE SCALE GENOMIC DNA]</scope>
</reference>
<comment type="subcellular location">
    <subcellularLocation>
        <location evidence="1 12">Cytoplasm</location>
    </subcellularLocation>
</comment>
<evidence type="ECO:0000256" key="5">
    <source>
        <dbReference type="ARBA" id="ARBA00022598"/>
    </source>
</evidence>
<feature type="short sequence motif" description="'KMSKS' region" evidence="12">
    <location>
        <begin position="284"/>
        <end position="288"/>
    </location>
</feature>
<evidence type="ECO:0000256" key="4">
    <source>
        <dbReference type="ARBA" id="ARBA00022490"/>
    </source>
</evidence>
<dbReference type="AlphaFoldDB" id="A0A2H0W6U9"/>
<evidence type="ECO:0000313" key="15">
    <source>
        <dbReference type="Proteomes" id="UP000231382"/>
    </source>
</evidence>
<evidence type="ECO:0000256" key="10">
    <source>
        <dbReference type="ARBA" id="ARBA00022917"/>
    </source>
</evidence>
<keyword evidence="10 12" id="KW-0648">Protein biosynthesis</keyword>
<feature type="short sequence motif" description="'HIGH' region" evidence="12">
    <location>
        <begin position="29"/>
        <end position="39"/>
    </location>
</feature>
<dbReference type="SMART" id="SM00840">
    <property type="entry name" value="DALR_2"/>
    <property type="match status" value="1"/>
</dbReference>
<name>A0A2H0W6U9_9BACT</name>
<dbReference type="Gene3D" id="1.20.120.640">
    <property type="entry name" value="Anticodon-binding domain of a subclass of class I aminoacyl-tRNA synthetases"/>
    <property type="match status" value="1"/>
</dbReference>
<accession>A0A2H0W6U9</accession>
<proteinExistence type="inferred from homology"/>
<evidence type="ECO:0000256" key="12">
    <source>
        <dbReference type="HAMAP-Rule" id="MF_00041"/>
    </source>
</evidence>
<dbReference type="GO" id="GO:0004817">
    <property type="term" value="F:cysteine-tRNA ligase activity"/>
    <property type="evidence" value="ECO:0007669"/>
    <property type="project" value="UniProtKB-UniRule"/>
</dbReference>
<evidence type="ECO:0000256" key="9">
    <source>
        <dbReference type="ARBA" id="ARBA00022840"/>
    </source>
</evidence>
<dbReference type="GO" id="GO:0005524">
    <property type="term" value="F:ATP binding"/>
    <property type="evidence" value="ECO:0007669"/>
    <property type="project" value="UniProtKB-UniRule"/>
</dbReference>
<dbReference type="NCBIfam" id="TIGR00435">
    <property type="entry name" value="cysS"/>
    <property type="match status" value="1"/>
</dbReference>
<dbReference type="PRINTS" id="PR00983">
    <property type="entry name" value="TRNASYNTHCYS"/>
</dbReference>
<keyword evidence="8 12" id="KW-0862">Zinc</keyword>
<protein>
    <recommendedName>
        <fullName evidence="12">Cysteine--tRNA ligase</fullName>
        <ecNumber evidence="12">6.1.1.16</ecNumber>
    </recommendedName>
    <alternativeName>
        <fullName evidence="12">Cysteinyl-tRNA synthetase</fullName>
        <shortName evidence="12">CysRS</shortName>
    </alternativeName>
</protein>
<evidence type="ECO:0000256" key="7">
    <source>
        <dbReference type="ARBA" id="ARBA00022741"/>
    </source>
</evidence>
<comment type="subunit">
    <text evidence="3 12">Monomer.</text>
</comment>
<comment type="cofactor">
    <cofactor evidence="12">
        <name>Zn(2+)</name>
        <dbReference type="ChEBI" id="CHEBI:29105"/>
    </cofactor>
    <text evidence="12">Binds 1 zinc ion per subunit.</text>
</comment>
<dbReference type="PANTHER" id="PTHR10890:SF3">
    <property type="entry name" value="CYSTEINE--TRNA LIGASE, CYTOPLASMIC"/>
    <property type="match status" value="1"/>
</dbReference>
<dbReference type="GO" id="GO:0006423">
    <property type="term" value="P:cysteinyl-tRNA aminoacylation"/>
    <property type="evidence" value="ECO:0007669"/>
    <property type="project" value="UniProtKB-UniRule"/>
</dbReference>